<keyword evidence="2" id="KW-1185">Reference proteome</keyword>
<proteinExistence type="predicted"/>
<dbReference type="EMBL" id="JAGFNK010000160">
    <property type="protein sequence ID" value="KAI9463054.1"/>
    <property type="molecule type" value="Genomic_DNA"/>
</dbReference>
<comment type="caution">
    <text evidence="1">The sequence shown here is derived from an EMBL/GenBank/DDBJ whole genome shotgun (WGS) entry which is preliminary data.</text>
</comment>
<protein>
    <submittedName>
        <fullName evidence="1">Uncharacterized protein</fullName>
    </submittedName>
</protein>
<name>A0ACC0U4Y4_9AGAM</name>
<reference evidence="1" key="1">
    <citation type="submission" date="2021-03" db="EMBL/GenBank/DDBJ databases">
        <title>Evolutionary priming and transition to the ectomycorrhizal habit in an iconic lineage of mushroom-forming fungi: is preadaptation a requirement?</title>
        <authorList>
            <consortium name="DOE Joint Genome Institute"/>
            <person name="Looney B.P."/>
            <person name="Miyauchi S."/>
            <person name="Morin E."/>
            <person name="Drula E."/>
            <person name="Courty P.E."/>
            <person name="Chicoki N."/>
            <person name="Fauchery L."/>
            <person name="Kohler A."/>
            <person name="Kuo A."/>
            <person name="LaButti K."/>
            <person name="Pangilinan J."/>
            <person name="Lipzen A."/>
            <person name="Riley R."/>
            <person name="Andreopoulos W."/>
            <person name="He G."/>
            <person name="Johnson J."/>
            <person name="Barry K.W."/>
            <person name="Grigoriev I.V."/>
            <person name="Nagy L."/>
            <person name="Hibbett D."/>
            <person name="Henrissat B."/>
            <person name="Matheny P.B."/>
            <person name="Labbe J."/>
            <person name="Martin A.F."/>
        </authorList>
    </citation>
    <scope>NUCLEOTIDE SEQUENCE</scope>
    <source>
        <strain evidence="1">BPL698</strain>
    </source>
</reference>
<dbReference type="Proteomes" id="UP001207468">
    <property type="component" value="Unassembled WGS sequence"/>
</dbReference>
<accession>A0ACC0U4Y4</accession>
<gene>
    <name evidence="1" type="ORF">F5148DRAFT_1286186</name>
</gene>
<evidence type="ECO:0000313" key="1">
    <source>
        <dbReference type="EMBL" id="KAI9463054.1"/>
    </source>
</evidence>
<organism evidence="1 2">
    <name type="scientific">Russula earlei</name>
    <dbReference type="NCBI Taxonomy" id="71964"/>
    <lineage>
        <taxon>Eukaryota</taxon>
        <taxon>Fungi</taxon>
        <taxon>Dikarya</taxon>
        <taxon>Basidiomycota</taxon>
        <taxon>Agaricomycotina</taxon>
        <taxon>Agaricomycetes</taxon>
        <taxon>Russulales</taxon>
        <taxon>Russulaceae</taxon>
        <taxon>Russula</taxon>
    </lineage>
</organism>
<evidence type="ECO:0000313" key="2">
    <source>
        <dbReference type="Proteomes" id="UP001207468"/>
    </source>
</evidence>
<sequence length="241" mass="27999">MNKPAGRAIFWVLKKAEVLDVDKKTGRISTMEDTNELLDIITTFHNKKEQSKVRNYKDTLIYDAGHTYFVFVWLYYVILPTFSRNVNFDQVIAGVSIFIITLYIFTSIAFNILNKTAGFEKHIQCALYEDILKKIFTDYGIDLHFPTDKIKLHGIYVFTCGHTEYLLKCNTSEKLFSTGLMKRYIKATKDINKKAIIFTSIPLRKEVNELSKTNAGHIQVINFKDKEELVNRTNEFIIDQL</sequence>